<evidence type="ECO:0000313" key="1">
    <source>
        <dbReference type="EMBL" id="EDM28463.1"/>
    </source>
</evidence>
<proteinExistence type="predicted"/>
<dbReference type="STRING" id="313628.LNTAR_11121"/>
<sequence>MLFEIDDIGADNDPAVKPWKWVGAQGSTNKPKDIYNNMMDDIGDYSNKHDKFLKMNYLFIDGHVEFLYLDATVTDGTTPWSAGRSSPSGTMFDLLD</sequence>
<reference evidence="1 2" key="1">
    <citation type="journal article" date="2010" name="J. Bacteriol.">
        <title>Genome sequence of Lentisphaera araneosa HTCC2155T, the type species of the order Lentisphaerales in the phylum Lentisphaerae.</title>
        <authorList>
            <person name="Thrash J.C."/>
            <person name="Cho J.C."/>
            <person name="Vergin K.L."/>
            <person name="Morris R.M."/>
            <person name="Giovannoni S.J."/>
        </authorList>
    </citation>
    <scope>NUCLEOTIDE SEQUENCE [LARGE SCALE GENOMIC DNA]</scope>
    <source>
        <strain evidence="1 2">HTCC2155</strain>
    </source>
</reference>
<keyword evidence="2" id="KW-1185">Reference proteome</keyword>
<gene>
    <name evidence="1" type="ORF">LNTAR_11121</name>
</gene>
<dbReference type="Proteomes" id="UP000004947">
    <property type="component" value="Unassembled WGS sequence"/>
</dbReference>
<dbReference type="AlphaFoldDB" id="A6DJ27"/>
<name>A6DJ27_9BACT</name>
<protein>
    <submittedName>
        <fullName evidence="1">Uncharacterized protein</fullName>
    </submittedName>
</protein>
<dbReference type="RefSeq" id="WP_007277903.1">
    <property type="nucleotide sequence ID" value="NZ_ABCK01000005.1"/>
</dbReference>
<evidence type="ECO:0000313" key="2">
    <source>
        <dbReference type="Proteomes" id="UP000004947"/>
    </source>
</evidence>
<organism evidence="1 2">
    <name type="scientific">Lentisphaera araneosa HTCC2155</name>
    <dbReference type="NCBI Taxonomy" id="313628"/>
    <lineage>
        <taxon>Bacteria</taxon>
        <taxon>Pseudomonadati</taxon>
        <taxon>Lentisphaerota</taxon>
        <taxon>Lentisphaeria</taxon>
        <taxon>Lentisphaerales</taxon>
        <taxon>Lentisphaeraceae</taxon>
        <taxon>Lentisphaera</taxon>
    </lineage>
</organism>
<dbReference type="EMBL" id="ABCK01000005">
    <property type="protein sequence ID" value="EDM28463.1"/>
    <property type="molecule type" value="Genomic_DNA"/>
</dbReference>
<comment type="caution">
    <text evidence="1">The sequence shown here is derived from an EMBL/GenBank/DDBJ whole genome shotgun (WGS) entry which is preliminary data.</text>
</comment>
<accession>A6DJ27</accession>